<evidence type="ECO:0000313" key="8">
    <source>
        <dbReference type="EMBL" id="MDQ0578189.1"/>
    </source>
</evidence>
<evidence type="ECO:0000256" key="7">
    <source>
        <dbReference type="SAM" id="Phobius"/>
    </source>
</evidence>
<dbReference type="SUPFAM" id="SSF103473">
    <property type="entry name" value="MFS general substrate transporter"/>
    <property type="match status" value="1"/>
</dbReference>
<name>A0ABU0NGG0_STRRH</name>
<feature type="transmembrane region" description="Helical" evidence="7">
    <location>
        <begin position="283"/>
        <end position="303"/>
    </location>
</feature>
<evidence type="ECO:0000256" key="2">
    <source>
        <dbReference type="ARBA" id="ARBA00022448"/>
    </source>
</evidence>
<comment type="subcellular location">
    <subcellularLocation>
        <location evidence="1">Cell membrane</location>
        <topology evidence="1">Multi-pass membrane protein</topology>
    </subcellularLocation>
</comment>
<feature type="transmembrane region" description="Helical" evidence="7">
    <location>
        <begin position="49"/>
        <end position="70"/>
    </location>
</feature>
<gene>
    <name evidence="8" type="ORF">QF030_000367</name>
</gene>
<evidence type="ECO:0000256" key="4">
    <source>
        <dbReference type="ARBA" id="ARBA00022692"/>
    </source>
</evidence>
<keyword evidence="5 7" id="KW-1133">Transmembrane helix</keyword>
<keyword evidence="9" id="KW-1185">Reference proteome</keyword>
<organism evidence="8 9">
    <name type="scientific">Streptomyces rishiriensis</name>
    <dbReference type="NCBI Taxonomy" id="68264"/>
    <lineage>
        <taxon>Bacteria</taxon>
        <taxon>Bacillati</taxon>
        <taxon>Actinomycetota</taxon>
        <taxon>Actinomycetes</taxon>
        <taxon>Kitasatosporales</taxon>
        <taxon>Streptomycetaceae</taxon>
        <taxon>Streptomyces</taxon>
    </lineage>
</organism>
<feature type="transmembrane region" description="Helical" evidence="7">
    <location>
        <begin position="251"/>
        <end position="271"/>
    </location>
</feature>
<evidence type="ECO:0000256" key="3">
    <source>
        <dbReference type="ARBA" id="ARBA00022475"/>
    </source>
</evidence>
<proteinExistence type="predicted"/>
<dbReference type="Pfam" id="PF07690">
    <property type="entry name" value="MFS_1"/>
    <property type="match status" value="1"/>
</dbReference>
<evidence type="ECO:0000256" key="1">
    <source>
        <dbReference type="ARBA" id="ARBA00004651"/>
    </source>
</evidence>
<evidence type="ECO:0000313" key="9">
    <source>
        <dbReference type="Proteomes" id="UP001230654"/>
    </source>
</evidence>
<dbReference type="InterPro" id="IPR036259">
    <property type="entry name" value="MFS_trans_sf"/>
</dbReference>
<evidence type="ECO:0000256" key="6">
    <source>
        <dbReference type="ARBA" id="ARBA00023136"/>
    </source>
</evidence>
<dbReference type="InterPro" id="IPR011701">
    <property type="entry name" value="MFS"/>
</dbReference>
<dbReference type="PANTHER" id="PTHR43266:SF2">
    <property type="entry name" value="MAJOR FACILITATOR SUPERFAMILY (MFS) PROFILE DOMAIN-CONTAINING PROTEIN"/>
    <property type="match status" value="1"/>
</dbReference>
<feature type="transmembrane region" description="Helical" evidence="7">
    <location>
        <begin position="173"/>
        <end position="192"/>
    </location>
</feature>
<keyword evidence="3" id="KW-1003">Cell membrane</keyword>
<keyword evidence="4 7" id="KW-0812">Transmembrane</keyword>
<dbReference type="Proteomes" id="UP001230654">
    <property type="component" value="Unassembled WGS sequence"/>
</dbReference>
<dbReference type="PANTHER" id="PTHR43266">
    <property type="entry name" value="MACROLIDE-EFFLUX PROTEIN"/>
    <property type="match status" value="1"/>
</dbReference>
<protein>
    <submittedName>
        <fullName evidence="8">MFS family permease</fullName>
    </submittedName>
</protein>
<keyword evidence="2" id="KW-0813">Transport</keyword>
<dbReference type="CDD" id="cd06173">
    <property type="entry name" value="MFS_MefA_like"/>
    <property type="match status" value="1"/>
</dbReference>
<feature type="transmembrane region" description="Helical" evidence="7">
    <location>
        <begin position="371"/>
        <end position="393"/>
    </location>
</feature>
<dbReference type="Gene3D" id="1.20.1250.20">
    <property type="entry name" value="MFS general substrate transporter like domains"/>
    <property type="match status" value="1"/>
</dbReference>
<evidence type="ECO:0000256" key="5">
    <source>
        <dbReference type="ARBA" id="ARBA00022989"/>
    </source>
</evidence>
<keyword evidence="6 7" id="KW-0472">Membrane</keyword>
<feature type="transmembrane region" description="Helical" evidence="7">
    <location>
        <begin position="82"/>
        <end position="103"/>
    </location>
</feature>
<dbReference type="EMBL" id="JAUSWV010000001">
    <property type="protein sequence ID" value="MDQ0578189.1"/>
    <property type="molecule type" value="Genomic_DNA"/>
</dbReference>
<accession>A0ABU0NGG0</accession>
<feature type="transmembrane region" description="Helical" evidence="7">
    <location>
        <begin position="221"/>
        <end position="245"/>
    </location>
</feature>
<feature type="transmembrane region" description="Helical" evidence="7">
    <location>
        <begin position="343"/>
        <end position="365"/>
    </location>
</feature>
<dbReference type="RefSeq" id="WP_307160834.1">
    <property type="nucleotide sequence ID" value="NZ_JAUSWV010000001.1"/>
</dbReference>
<reference evidence="8 9" key="1">
    <citation type="submission" date="2023-07" db="EMBL/GenBank/DDBJ databases">
        <title>Comparative genomics of wheat-associated soil bacteria to identify genetic determinants of phenazine resistance.</title>
        <authorList>
            <person name="Mouncey N."/>
        </authorList>
    </citation>
    <scope>NUCLEOTIDE SEQUENCE [LARGE SCALE GENOMIC DNA]</scope>
    <source>
        <strain evidence="8 9">B2I6</strain>
    </source>
</reference>
<feature type="transmembrane region" description="Helical" evidence="7">
    <location>
        <begin position="309"/>
        <end position="331"/>
    </location>
</feature>
<comment type="caution">
    <text evidence="8">The sequence shown here is derived from an EMBL/GenBank/DDBJ whole genome shotgun (WGS) entry which is preliminary data.</text>
</comment>
<sequence length="414" mass="43922">MSTSTQGELSPFSSTEFRATWLAELLSYFGDQLARVALAILVFDHTNSAALTGLAYALTYVPSVLGALALSAIADRRPRRSVIILVDASRAVVVGAMAIPGMSLPGLCALVSVMSFLGGPYKAAQLALLRDILDSKQYPVAMSIRQVTTQAAQILGFAGGGFISSVLTPQVCLVFNSATFFASCSLYLCFVVKRASPGAVKSAGSVASTTRLLWEEPRRRAIFLTTFLGFFYIAPEAVAAPYVSALGYGKIWVGALLASTGIGAVVGLWAFHRFVPKDLYAAYLPIICFTAGLPLIALCIQGGGIYLAMMAFALSNALWCIQVVISVSTLIELLPDSKRAQGMGVSSAMNLTAQGLGTAFAGGLSELRSPAFALVFAGTSSIFFALWPGLLWIRADRERLPDHLPEPVPLDRKV</sequence>